<dbReference type="PROSITE" id="PS50850">
    <property type="entry name" value="MFS"/>
    <property type="match status" value="1"/>
</dbReference>
<feature type="transmembrane region" description="Helical" evidence="3">
    <location>
        <begin position="349"/>
        <end position="370"/>
    </location>
</feature>
<evidence type="ECO:0000259" key="4">
    <source>
        <dbReference type="PROSITE" id="PS50850"/>
    </source>
</evidence>
<dbReference type="OrthoDB" id="2105912at2759"/>
<feature type="transmembrane region" description="Helical" evidence="3">
    <location>
        <begin position="142"/>
        <end position="163"/>
    </location>
</feature>
<gene>
    <name evidence="5" type="ORF">Micbo1qcDRAFT_197352</name>
</gene>
<reference evidence="6" key="1">
    <citation type="submission" date="2016-02" db="EMBL/GenBank/DDBJ databases">
        <title>Draft genome sequence of Microdochium bolleyi, a fungal endophyte of beachgrass.</title>
        <authorList>
            <consortium name="DOE Joint Genome Institute"/>
            <person name="David A.S."/>
            <person name="May G."/>
            <person name="Haridas S."/>
            <person name="Lim J."/>
            <person name="Wang M."/>
            <person name="Labutti K."/>
            <person name="Lipzen A."/>
            <person name="Barry K."/>
            <person name="Grigoriev I.V."/>
        </authorList>
    </citation>
    <scope>NUCLEOTIDE SEQUENCE [LARGE SCALE GENOMIC DNA]</scope>
    <source>
        <strain evidence="6">J235TASD1</strain>
    </source>
</reference>
<feature type="transmembrane region" description="Helical" evidence="3">
    <location>
        <begin position="288"/>
        <end position="309"/>
    </location>
</feature>
<evidence type="ECO:0000313" key="5">
    <source>
        <dbReference type="EMBL" id="KXJ88591.1"/>
    </source>
</evidence>
<feature type="transmembrane region" description="Helical" evidence="3">
    <location>
        <begin position="409"/>
        <end position="429"/>
    </location>
</feature>
<proteinExistence type="predicted"/>
<feature type="transmembrane region" description="Helical" evidence="3">
    <location>
        <begin position="261"/>
        <end position="282"/>
    </location>
</feature>
<keyword evidence="3" id="KW-0472">Membrane</keyword>
<dbReference type="InParanoid" id="A0A136IUL8"/>
<accession>A0A136IUL8</accession>
<dbReference type="InterPro" id="IPR020846">
    <property type="entry name" value="MFS_dom"/>
</dbReference>
<keyword evidence="3" id="KW-1133">Transmembrane helix</keyword>
<dbReference type="AlphaFoldDB" id="A0A136IUL8"/>
<comment type="subcellular location">
    <subcellularLocation>
        <location evidence="1">Membrane</location>
        <topology evidence="1">Multi-pass membrane protein</topology>
    </subcellularLocation>
</comment>
<dbReference type="GO" id="GO:0022857">
    <property type="term" value="F:transmembrane transporter activity"/>
    <property type="evidence" value="ECO:0007669"/>
    <property type="project" value="InterPro"/>
</dbReference>
<dbReference type="SUPFAM" id="SSF103473">
    <property type="entry name" value="MFS general substrate transporter"/>
    <property type="match status" value="1"/>
</dbReference>
<feature type="transmembrane region" description="Helical" evidence="3">
    <location>
        <begin position="382"/>
        <end position="403"/>
    </location>
</feature>
<feature type="region of interest" description="Disordered" evidence="2">
    <location>
        <begin position="448"/>
        <end position="508"/>
    </location>
</feature>
<protein>
    <submittedName>
        <fullName evidence="5">Major facilitator superfamily domain-containing protein</fullName>
    </submittedName>
</protein>
<evidence type="ECO:0000256" key="3">
    <source>
        <dbReference type="SAM" id="Phobius"/>
    </source>
</evidence>
<dbReference type="Pfam" id="PF07690">
    <property type="entry name" value="MFS_1"/>
    <property type="match status" value="1"/>
</dbReference>
<dbReference type="CDD" id="cd17324">
    <property type="entry name" value="MFS_NepI_like"/>
    <property type="match status" value="1"/>
</dbReference>
<name>A0A136IUL8_9PEZI</name>
<keyword evidence="3" id="KW-0812">Transmembrane</keyword>
<feature type="transmembrane region" description="Helical" evidence="3">
    <location>
        <begin position="175"/>
        <end position="194"/>
    </location>
</feature>
<dbReference type="STRING" id="196109.A0A136IUL8"/>
<keyword evidence="6" id="KW-1185">Reference proteome</keyword>
<feature type="transmembrane region" description="Helical" evidence="3">
    <location>
        <begin position="54"/>
        <end position="71"/>
    </location>
</feature>
<feature type="transmembrane region" description="Helical" evidence="3">
    <location>
        <begin position="118"/>
        <end position="136"/>
    </location>
</feature>
<dbReference type="InterPro" id="IPR011701">
    <property type="entry name" value="MFS"/>
</dbReference>
<feature type="transmembrane region" description="Helical" evidence="3">
    <location>
        <begin position="206"/>
        <end position="225"/>
    </location>
</feature>
<dbReference type="InterPro" id="IPR036259">
    <property type="entry name" value="MFS_trans_sf"/>
</dbReference>
<dbReference type="GO" id="GO:0016020">
    <property type="term" value="C:membrane"/>
    <property type="evidence" value="ECO:0007669"/>
    <property type="project" value="UniProtKB-SubCell"/>
</dbReference>
<feature type="transmembrane region" description="Helical" evidence="3">
    <location>
        <begin position="91"/>
        <end position="111"/>
    </location>
</feature>
<feature type="transmembrane region" description="Helical" evidence="3">
    <location>
        <begin position="321"/>
        <end position="343"/>
    </location>
</feature>
<evidence type="ECO:0000313" key="6">
    <source>
        <dbReference type="Proteomes" id="UP000070501"/>
    </source>
</evidence>
<dbReference type="Gene3D" id="1.20.1250.20">
    <property type="entry name" value="MFS general substrate transporter like domains"/>
    <property type="match status" value="1"/>
</dbReference>
<dbReference type="Proteomes" id="UP000070501">
    <property type="component" value="Unassembled WGS sequence"/>
</dbReference>
<evidence type="ECO:0000256" key="1">
    <source>
        <dbReference type="ARBA" id="ARBA00004141"/>
    </source>
</evidence>
<organism evidence="5 6">
    <name type="scientific">Microdochium bolleyi</name>
    <dbReference type="NCBI Taxonomy" id="196109"/>
    <lineage>
        <taxon>Eukaryota</taxon>
        <taxon>Fungi</taxon>
        <taxon>Dikarya</taxon>
        <taxon>Ascomycota</taxon>
        <taxon>Pezizomycotina</taxon>
        <taxon>Sordariomycetes</taxon>
        <taxon>Xylariomycetidae</taxon>
        <taxon>Xylariales</taxon>
        <taxon>Microdochiaceae</taxon>
        <taxon>Microdochium</taxon>
    </lineage>
</organism>
<evidence type="ECO:0000256" key="2">
    <source>
        <dbReference type="SAM" id="MobiDB-lite"/>
    </source>
</evidence>
<feature type="domain" description="Major facilitator superfamily (MFS) profile" evidence="4">
    <location>
        <begin position="53"/>
        <end position="430"/>
    </location>
</feature>
<feature type="region of interest" description="Disordered" evidence="2">
    <location>
        <begin position="1"/>
        <end position="24"/>
    </location>
</feature>
<dbReference type="EMBL" id="KQ964258">
    <property type="protein sequence ID" value="KXJ88591.1"/>
    <property type="molecule type" value="Genomic_DNA"/>
</dbReference>
<sequence>MHDEARSETSASAAPSQLRARTEQSSGTLSRVLWAPPWTRWDPDADNDLDWSKIMLFALTAACSVANLYYSHPILNVLAVDFGVSDERASLVPTITQAGYACGLLFVIPIGDVVSRRPFVIALMTVTAVLWLGATLTSSFSAFLGLSFVVGVTTVTPQLMFPLTSQYAPQRHKAMMLSIVMSGVVFGIVVARILSGVVAQFTAWRVVYWVSLGWQVLVVALLVLAMPDYPVLARPGTSYPGTLLKIVQLPFRHPVLTQQSLIAFLVMGVFTNFWTTLTFQLAHVFRLSTLSIGLFALIGLAPVLLNPLISRVLTSRVHPTGTLLVALTAGLAAACVGTFVGGFSLAGCVVWALLGDLAMNTTVVAGRVAFGHVEPQAQNAVNAVYMVFTFCGQLCGTAAGNALYARGGWLASGGLAIGMLGAAMVVNVARGPRETGWVGWSGGWDLRGGAAATGPGKPSPASQSADDGERGLGVAGEDTEKAAVAAGPAGSGRNPADGTSDGQKADNL</sequence>
<dbReference type="PANTHER" id="PTHR42910">
    <property type="entry name" value="TRANSPORTER SCO4007-RELATED"/>
    <property type="match status" value="1"/>
</dbReference>
<dbReference type="PANTHER" id="PTHR42910:SF1">
    <property type="entry name" value="MAJOR FACILITATOR SUPERFAMILY (MFS) PROFILE DOMAIN-CONTAINING PROTEIN"/>
    <property type="match status" value="1"/>
</dbReference>